<proteinExistence type="predicted"/>
<evidence type="ECO:0000313" key="1">
    <source>
        <dbReference type="EMBL" id="CAH1968390.1"/>
    </source>
</evidence>
<keyword evidence="2" id="KW-1185">Reference proteome</keyword>
<dbReference type="OrthoDB" id="7290788at2759"/>
<organism evidence="1 2">
    <name type="scientific">Acanthoscelides obtectus</name>
    <name type="common">Bean weevil</name>
    <name type="synonym">Bruchus obtectus</name>
    <dbReference type="NCBI Taxonomy" id="200917"/>
    <lineage>
        <taxon>Eukaryota</taxon>
        <taxon>Metazoa</taxon>
        <taxon>Ecdysozoa</taxon>
        <taxon>Arthropoda</taxon>
        <taxon>Hexapoda</taxon>
        <taxon>Insecta</taxon>
        <taxon>Pterygota</taxon>
        <taxon>Neoptera</taxon>
        <taxon>Endopterygota</taxon>
        <taxon>Coleoptera</taxon>
        <taxon>Polyphaga</taxon>
        <taxon>Cucujiformia</taxon>
        <taxon>Chrysomeloidea</taxon>
        <taxon>Chrysomelidae</taxon>
        <taxon>Bruchinae</taxon>
        <taxon>Bruchini</taxon>
        <taxon>Acanthoscelides</taxon>
    </lineage>
</organism>
<accession>A0A9P0K658</accession>
<dbReference type="EMBL" id="CAKOFQ010006752">
    <property type="protein sequence ID" value="CAH1968390.1"/>
    <property type="molecule type" value="Genomic_DNA"/>
</dbReference>
<name>A0A9P0K658_ACAOB</name>
<evidence type="ECO:0000313" key="2">
    <source>
        <dbReference type="Proteomes" id="UP001152888"/>
    </source>
</evidence>
<protein>
    <submittedName>
        <fullName evidence="1">Uncharacterized protein</fullName>
    </submittedName>
</protein>
<comment type="caution">
    <text evidence="1">The sequence shown here is derived from an EMBL/GenBank/DDBJ whole genome shotgun (WGS) entry which is preliminary data.</text>
</comment>
<sequence>MNCVEEKVSILRGSYVITVPADCYITTPKLTYKNKKGVIIEHLISLGEIKGVRLPRFLVKKLVLEKVSLDKLHQIQLQDSEEESLDVHFQKIYSRSSLGIISVVALLEIS</sequence>
<dbReference type="AlphaFoldDB" id="A0A9P0K658"/>
<gene>
    <name evidence="1" type="ORF">ACAOBT_LOCUS7820</name>
</gene>
<reference evidence="1" key="1">
    <citation type="submission" date="2022-03" db="EMBL/GenBank/DDBJ databases">
        <authorList>
            <person name="Sayadi A."/>
        </authorList>
    </citation>
    <scope>NUCLEOTIDE SEQUENCE</scope>
</reference>
<dbReference type="Proteomes" id="UP001152888">
    <property type="component" value="Unassembled WGS sequence"/>
</dbReference>